<feature type="repeat" description="ANK" evidence="3">
    <location>
        <begin position="1089"/>
        <end position="1121"/>
    </location>
</feature>
<dbReference type="PROSITE" id="PS50088">
    <property type="entry name" value="ANK_REPEAT"/>
    <property type="match status" value="8"/>
</dbReference>
<feature type="repeat" description="ANK" evidence="3">
    <location>
        <begin position="972"/>
        <end position="1004"/>
    </location>
</feature>
<dbReference type="InterPro" id="IPR056884">
    <property type="entry name" value="NPHP3-like_N"/>
</dbReference>
<feature type="repeat" description="ANK" evidence="3">
    <location>
        <begin position="800"/>
        <end position="829"/>
    </location>
</feature>
<dbReference type="SUPFAM" id="SSF52540">
    <property type="entry name" value="P-loop containing nucleoside triphosphate hydrolases"/>
    <property type="match status" value="1"/>
</dbReference>
<dbReference type="Gene3D" id="3.40.50.300">
    <property type="entry name" value="P-loop containing nucleotide triphosphate hydrolases"/>
    <property type="match status" value="1"/>
</dbReference>
<dbReference type="InterPro" id="IPR027417">
    <property type="entry name" value="P-loop_NTPase"/>
</dbReference>
<dbReference type="Proteomes" id="UP000620124">
    <property type="component" value="Unassembled WGS sequence"/>
</dbReference>
<dbReference type="InterPro" id="IPR002110">
    <property type="entry name" value="Ankyrin_rpt"/>
</dbReference>
<dbReference type="InterPro" id="IPR036770">
    <property type="entry name" value="Ankyrin_rpt-contain_sf"/>
</dbReference>
<dbReference type="PANTHER" id="PTHR24198">
    <property type="entry name" value="ANKYRIN REPEAT AND PROTEIN KINASE DOMAIN-CONTAINING PROTEIN"/>
    <property type="match status" value="1"/>
</dbReference>
<feature type="repeat" description="ANK" evidence="3">
    <location>
        <begin position="694"/>
        <end position="726"/>
    </location>
</feature>
<proteinExistence type="predicted"/>
<dbReference type="Pfam" id="PF12796">
    <property type="entry name" value="Ank_2"/>
    <property type="match status" value="5"/>
</dbReference>
<dbReference type="OrthoDB" id="7464126at2759"/>
<accession>A0A8H6XYX9</accession>
<dbReference type="SMART" id="SM00248">
    <property type="entry name" value="ANK"/>
    <property type="match status" value="13"/>
</dbReference>
<evidence type="ECO:0000256" key="2">
    <source>
        <dbReference type="ARBA" id="ARBA00023043"/>
    </source>
</evidence>
<keyword evidence="6" id="KW-1185">Reference proteome</keyword>
<evidence type="ECO:0000256" key="3">
    <source>
        <dbReference type="PROSITE-ProRule" id="PRU00023"/>
    </source>
</evidence>
<feature type="domain" description="Nephrocystin 3-like N-terminal" evidence="4">
    <location>
        <begin position="202"/>
        <end position="368"/>
    </location>
</feature>
<dbReference type="PROSITE" id="PS50297">
    <property type="entry name" value="ANK_REP_REGION"/>
    <property type="match status" value="4"/>
</dbReference>
<feature type="repeat" description="ANK" evidence="3">
    <location>
        <begin position="1123"/>
        <end position="1155"/>
    </location>
</feature>
<name>A0A8H6XYX9_9AGAR</name>
<feature type="repeat" description="ANK" evidence="3">
    <location>
        <begin position="1009"/>
        <end position="1037"/>
    </location>
</feature>
<dbReference type="Gene3D" id="1.25.40.20">
    <property type="entry name" value="Ankyrin repeat-containing domain"/>
    <property type="match status" value="4"/>
</dbReference>
<feature type="repeat" description="ANK" evidence="3">
    <location>
        <begin position="872"/>
        <end position="900"/>
    </location>
</feature>
<evidence type="ECO:0000313" key="5">
    <source>
        <dbReference type="EMBL" id="KAF7348832.1"/>
    </source>
</evidence>
<keyword evidence="2 3" id="KW-0040">ANK repeat</keyword>
<dbReference type="SUPFAM" id="SSF48403">
    <property type="entry name" value="Ankyrin repeat"/>
    <property type="match status" value="3"/>
</dbReference>
<evidence type="ECO:0000259" key="4">
    <source>
        <dbReference type="Pfam" id="PF24883"/>
    </source>
</evidence>
<keyword evidence="1" id="KW-0677">Repeat</keyword>
<gene>
    <name evidence="5" type="ORF">MVEN_01403200</name>
</gene>
<dbReference type="Pfam" id="PF24883">
    <property type="entry name" value="NPHP3_N"/>
    <property type="match status" value="1"/>
</dbReference>
<comment type="caution">
    <text evidence="5">The sequence shown here is derived from an EMBL/GenBank/DDBJ whole genome shotgun (WGS) entry which is preliminary data.</text>
</comment>
<protein>
    <submittedName>
        <fullName evidence="5">HET-domain-containing protein</fullName>
    </submittedName>
</protein>
<evidence type="ECO:0000256" key="1">
    <source>
        <dbReference type="ARBA" id="ARBA00022737"/>
    </source>
</evidence>
<dbReference type="PANTHER" id="PTHR24198:SF165">
    <property type="entry name" value="ANKYRIN REPEAT-CONTAINING PROTEIN-RELATED"/>
    <property type="match status" value="1"/>
</dbReference>
<feature type="repeat" description="ANK" evidence="3">
    <location>
        <begin position="767"/>
        <end position="796"/>
    </location>
</feature>
<dbReference type="EMBL" id="JACAZI010000011">
    <property type="protein sequence ID" value="KAF7348832.1"/>
    <property type="molecule type" value="Genomic_DNA"/>
</dbReference>
<sequence length="1304" mass="144500">MFVGGSNSGMAVSAASIPVDSTSLLELPASAVSERVSDASTACIEGSQSPSIDTTTRPLDVEPEKERWRCVSRNWYGKAIADQLNHGRLHHHLGLRILTIISRLLKEASSFVSDYEGLGRIHRGAARNQLGDTFSEFQKKIEFFGTRFRTNRLVDLAVQQNIIHQTVEKVYDMATGKRLEEWLQPPDMGQKQHDTQKLRKEGTGSWFLEGRMFIEWQDSPGSLWIQGPSGSGKTVLSSAVIRKLFDDQQLSEDLGKSCAVAFFYFDFKTKEGQTVETALRRIVLQLSAQSPYRYRALDKHYNLSKGQTLPSYHDLRSVLEELLGELQRTYILLDALDECQDSEIEQLMDLISMLRGWSWTPLPLLITSQHRKSFTEEFKDLPCVFLESRLIENDIKSFIAGEISGNRRMKVWASRANEIVDRIALKCNGMFRLAACLLVELSRCTRQNQLDETLKNMPTDLFGIYDRFLERGQPRDLVYVTGVLRWLIFSTATLNLTQLADAIAFDFTSKPPYTYDPAQRPDNVTVNEEWLEGLATVREDKEQKRLVLAHASVQDYLLTRRFADKFGYDLSANHSHAWVARGCIGYLMHFADHPLSKETLPEYPLAVYAAKYWCYHLLRSNDQPALTSEALDLLQRGSKQYIAMNDLRNTSDLHSISFGTPLKPPIHLCLDENYSNDGIRMLLQNSTGDNIQSEKDSALRIACSRKQAYAARLLLENGANPNAQGADGGALQAAIRLHEIDIARLLFEHGADANSACGGAFAEWFQSSLQAAAWMGSTHITHLLIDKGADINAQGGIYGTALQTAFCEGHEDIIQLLLANGADANSPCKGAFGDWFGSFLQAAACMGYSKIARLFLESGADVNAQGGRYGCALQAACSGGHTEIVELLLTHGADPNPVCQGIVQYWFGSLLQAVAWRGYTEIALLLLKNGADVNARGGRYGSALQAACFGLRTDTVQLLLENGADADAQGIYFETALQVASWAAQEDIVHVLLANGVDLNAEEGKWGGALQAAAWHSDISIARLLIQNGADVHVQSRKYGSALQAACSRAHTELVSLLGLLQAASWRGYTKIARLLLTYGADVNAHGGKYGSALAAASWNGHTETVLLLLESGADINAQSGDLYSSALQAALRNGHIGTVFILVENGADANAADAAEITRQQEDTDRKHAGLARRWAELRRIEVETWQSEKEIAIRKQSAQQEEIPRNHEEATAKTFALEAQMAYLRIREEELRRREEIILQRMGAIQQSLVKNGAELQVSSQKLREINEQEPELRRLGAEINRRAEEVSWRKSLAAGKKQSGS</sequence>
<reference evidence="5" key="1">
    <citation type="submission" date="2020-05" db="EMBL/GenBank/DDBJ databases">
        <title>Mycena genomes resolve the evolution of fungal bioluminescence.</title>
        <authorList>
            <person name="Tsai I.J."/>
        </authorList>
    </citation>
    <scope>NUCLEOTIDE SEQUENCE</scope>
    <source>
        <strain evidence="5">CCC161011</strain>
    </source>
</reference>
<evidence type="ECO:0000313" key="6">
    <source>
        <dbReference type="Proteomes" id="UP000620124"/>
    </source>
</evidence>
<organism evidence="5 6">
    <name type="scientific">Mycena venus</name>
    <dbReference type="NCBI Taxonomy" id="2733690"/>
    <lineage>
        <taxon>Eukaryota</taxon>
        <taxon>Fungi</taxon>
        <taxon>Dikarya</taxon>
        <taxon>Basidiomycota</taxon>
        <taxon>Agaricomycotina</taxon>
        <taxon>Agaricomycetes</taxon>
        <taxon>Agaricomycetidae</taxon>
        <taxon>Agaricales</taxon>
        <taxon>Marasmiineae</taxon>
        <taxon>Mycenaceae</taxon>
        <taxon>Mycena</taxon>
    </lineage>
</organism>